<dbReference type="STRING" id="1192034.CAP_0292"/>
<comment type="caution">
    <text evidence="2">The sequence shown here is derived from an EMBL/GenBank/DDBJ whole genome shotgun (WGS) entry which is preliminary data.</text>
</comment>
<evidence type="ECO:0000313" key="2">
    <source>
        <dbReference type="EMBL" id="EYF00724.1"/>
    </source>
</evidence>
<dbReference type="EMBL" id="ASRX01000100">
    <property type="protein sequence ID" value="EYF00724.1"/>
    <property type="molecule type" value="Genomic_DNA"/>
</dbReference>
<feature type="signal peptide" evidence="1">
    <location>
        <begin position="1"/>
        <end position="26"/>
    </location>
</feature>
<keyword evidence="3" id="KW-1185">Reference proteome</keyword>
<gene>
    <name evidence="2" type="ORF">CAP_0292</name>
</gene>
<dbReference type="Proteomes" id="UP000019678">
    <property type="component" value="Unassembled WGS sequence"/>
</dbReference>
<keyword evidence="1" id="KW-0732">Signal</keyword>
<evidence type="ECO:0000256" key="1">
    <source>
        <dbReference type="SAM" id="SignalP"/>
    </source>
</evidence>
<accession>A0A017SUS5</accession>
<name>A0A017SUS5_9BACT</name>
<dbReference type="RefSeq" id="WP_197041549.1">
    <property type="nucleotide sequence ID" value="NZ_ASRX01000100.1"/>
</dbReference>
<evidence type="ECO:0008006" key="4">
    <source>
        <dbReference type="Google" id="ProtNLM"/>
    </source>
</evidence>
<organism evidence="2 3">
    <name type="scientific">Chondromyces apiculatus DSM 436</name>
    <dbReference type="NCBI Taxonomy" id="1192034"/>
    <lineage>
        <taxon>Bacteria</taxon>
        <taxon>Pseudomonadati</taxon>
        <taxon>Myxococcota</taxon>
        <taxon>Polyangia</taxon>
        <taxon>Polyangiales</taxon>
        <taxon>Polyangiaceae</taxon>
        <taxon>Chondromyces</taxon>
    </lineage>
</organism>
<dbReference type="AlphaFoldDB" id="A0A017SUS5"/>
<sequence>MTRPRALLPLAASLLVVLGVSSEAHADHCHPDHPVEYFVKPLRLRVGLSVEAATYATERYEGEYQGTSLDVSWKHKWVELRAAMPAYRIVRNGLPELGLGDVFADVRVPFMDTNSLSNLNTGIALAATFPSGDPERDLGMGHVMLMPALWLTWRGLAPFLQVQVAYGRALAAASEHAHHGGGPRPIVNPMNASEIEFFATAGTLLHPFVVVRGGIYGAVPIATEAGESRGALVLGSDLILRYAEFGLETHLPVAGDPFLAKVQMTVAARF</sequence>
<proteinExistence type="predicted"/>
<reference evidence="2 3" key="1">
    <citation type="submission" date="2013-05" db="EMBL/GenBank/DDBJ databases">
        <title>Genome assembly of Chondromyces apiculatus DSM 436.</title>
        <authorList>
            <person name="Sharma G."/>
            <person name="Khatri I."/>
            <person name="Kaur C."/>
            <person name="Mayilraj S."/>
            <person name="Subramanian S."/>
        </authorList>
    </citation>
    <scope>NUCLEOTIDE SEQUENCE [LARGE SCALE GENOMIC DNA]</scope>
    <source>
        <strain evidence="2 3">DSM 436</strain>
    </source>
</reference>
<feature type="chain" id="PRO_5001496666" description="Transporter" evidence="1">
    <location>
        <begin position="27"/>
        <end position="270"/>
    </location>
</feature>
<evidence type="ECO:0000313" key="3">
    <source>
        <dbReference type="Proteomes" id="UP000019678"/>
    </source>
</evidence>
<protein>
    <recommendedName>
        <fullName evidence="4">Transporter</fullName>
    </recommendedName>
</protein>